<reference evidence="2" key="1">
    <citation type="journal article" date="2022" name="Arch. Microbiol.">
        <title>Pseudodesulfovibrio sediminis sp. nov., a mesophilic and neutrophilic sulfate-reducing bacterium isolated from sediment of a brackish lake.</title>
        <authorList>
            <person name="Takahashi A."/>
            <person name="Kojima H."/>
            <person name="Watanabe M."/>
            <person name="Fukui M."/>
        </authorList>
    </citation>
    <scope>NUCLEOTIDE SEQUENCE</scope>
    <source>
        <strain evidence="2">SF6</strain>
    </source>
</reference>
<name>A0ABM7PAQ4_9BACT</name>
<sequence>MTQTNTICKKRKVALPALVAVTLLTVMLMLSACNSTVGVGMGSSGTRVGVGVGNGRSGVGIATGGFGVSLNSYGDFLRNGPNEAYDTNKLGVKALNESKYQAARELFEITLENYPNHPDATYYLGITLIYLEEREAGFSLLKQYKDSNNYRMYTEVQKSAAYLEKKPELTPEKIHRVLNKNRSDGYKADQEQRWELRSGDL</sequence>
<accession>A0ABM7PAQ4</accession>
<dbReference type="Proteomes" id="UP001053296">
    <property type="component" value="Chromosome"/>
</dbReference>
<feature type="region of interest" description="Disordered" evidence="1">
    <location>
        <begin position="176"/>
        <end position="201"/>
    </location>
</feature>
<evidence type="ECO:0000313" key="2">
    <source>
        <dbReference type="EMBL" id="BCS90188.1"/>
    </source>
</evidence>
<gene>
    <name evidence="2" type="ORF">PSDVSF_34300</name>
</gene>
<dbReference type="InterPro" id="IPR011990">
    <property type="entry name" value="TPR-like_helical_dom_sf"/>
</dbReference>
<dbReference type="SUPFAM" id="SSF48452">
    <property type="entry name" value="TPR-like"/>
    <property type="match status" value="1"/>
</dbReference>
<evidence type="ECO:0000313" key="3">
    <source>
        <dbReference type="Proteomes" id="UP001053296"/>
    </source>
</evidence>
<evidence type="ECO:0008006" key="4">
    <source>
        <dbReference type="Google" id="ProtNLM"/>
    </source>
</evidence>
<proteinExistence type="predicted"/>
<keyword evidence="3" id="KW-1185">Reference proteome</keyword>
<organism evidence="2 3">
    <name type="scientific">Pseudodesulfovibrio sediminis</name>
    <dbReference type="NCBI Taxonomy" id="2810563"/>
    <lineage>
        <taxon>Bacteria</taxon>
        <taxon>Pseudomonadati</taxon>
        <taxon>Thermodesulfobacteriota</taxon>
        <taxon>Desulfovibrionia</taxon>
        <taxon>Desulfovibrionales</taxon>
        <taxon>Desulfovibrionaceae</taxon>
    </lineage>
</organism>
<evidence type="ECO:0000256" key="1">
    <source>
        <dbReference type="SAM" id="MobiDB-lite"/>
    </source>
</evidence>
<dbReference type="RefSeq" id="WP_229592121.1">
    <property type="nucleotide sequence ID" value="NZ_AP024485.1"/>
</dbReference>
<dbReference type="Gene3D" id="1.25.40.10">
    <property type="entry name" value="Tetratricopeptide repeat domain"/>
    <property type="match status" value="1"/>
</dbReference>
<protein>
    <recommendedName>
        <fullName evidence="4">Tetratricopeptide repeat protein</fullName>
    </recommendedName>
</protein>
<dbReference type="EMBL" id="AP024485">
    <property type="protein sequence ID" value="BCS90188.1"/>
    <property type="molecule type" value="Genomic_DNA"/>
</dbReference>